<sequence length="145" mass="16501">MEAGTIPLKSTWKQYVESLGILKVMLAKGYSSGKRLQAWSSTKAEFKALAHGICEGMCLKRLLEEQRVKTHGSINMKSDSQSAIAIAKNLVHQCRNKHVKIDKHFNSVNVEKEIITTYILNEDLHHPNFHDLCSKLDMMNIYFPT</sequence>
<dbReference type="EMBL" id="JACGWN010000013">
    <property type="protein sequence ID" value="KAL0410898.1"/>
    <property type="molecule type" value="Genomic_DNA"/>
</dbReference>
<comment type="caution">
    <text evidence="1">The sequence shown here is derived from an EMBL/GenBank/DDBJ whole genome shotgun (WGS) entry which is preliminary data.</text>
</comment>
<reference evidence="1" key="1">
    <citation type="submission" date="2020-06" db="EMBL/GenBank/DDBJ databases">
        <authorList>
            <person name="Li T."/>
            <person name="Hu X."/>
            <person name="Zhang T."/>
            <person name="Song X."/>
            <person name="Zhang H."/>
            <person name="Dai N."/>
            <person name="Sheng W."/>
            <person name="Hou X."/>
            <person name="Wei L."/>
        </authorList>
    </citation>
    <scope>NUCLEOTIDE SEQUENCE</scope>
    <source>
        <strain evidence="1">KEN1</strain>
        <tissue evidence="1">Leaf</tissue>
    </source>
</reference>
<dbReference type="PANTHER" id="PTHR11439">
    <property type="entry name" value="GAG-POL-RELATED RETROTRANSPOSON"/>
    <property type="match status" value="1"/>
</dbReference>
<evidence type="ECO:0000313" key="1">
    <source>
        <dbReference type="EMBL" id="KAL0410898.1"/>
    </source>
</evidence>
<accession>A0AAW2U301</accession>
<organism evidence="1">
    <name type="scientific">Sesamum latifolium</name>
    <dbReference type="NCBI Taxonomy" id="2727402"/>
    <lineage>
        <taxon>Eukaryota</taxon>
        <taxon>Viridiplantae</taxon>
        <taxon>Streptophyta</taxon>
        <taxon>Embryophyta</taxon>
        <taxon>Tracheophyta</taxon>
        <taxon>Spermatophyta</taxon>
        <taxon>Magnoliopsida</taxon>
        <taxon>eudicotyledons</taxon>
        <taxon>Gunneridae</taxon>
        <taxon>Pentapetalae</taxon>
        <taxon>asterids</taxon>
        <taxon>lamiids</taxon>
        <taxon>Lamiales</taxon>
        <taxon>Pedaliaceae</taxon>
        <taxon>Sesamum</taxon>
    </lineage>
</organism>
<gene>
    <name evidence="1" type="ORF">Slati_3679500</name>
</gene>
<proteinExistence type="predicted"/>
<name>A0AAW2U301_9LAMI</name>
<dbReference type="PANTHER" id="PTHR11439:SF486">
    <property type="entry name" value="RLK (RECEPTOR-LIKE KINASE) PROTEIN, PUTATIVE-RELATED"/>
    <property type="match status" value="1"/>
</dbReference>
<dbReference type="AlphaFoldDB" id="A0AAW2U301"/>
<reference evidence="1" key="2">
    <citation type="journal article" date="2024" name="Plant">
        <title>Genomic evolution and insights into agronomic trait innovations of Sesamum species.</title>
        <authorList>
            <person name="Miao H."/>
            <person name="Wang L."/>
            <person name="Qu L."/>
            <person name="Liu H."/>
            <person name="Sun Y."/>
            <person name="Le M."/>
            <person name="Wang Q."/>
            <person name="Wei S."/>
            <person name="Zheng Y."/>
            <person name="Lin W."/>
            <person name="Duan Y."/>
            <person name="Cao H."/>
            <person name="Xiong S."/>
            <person name="Wang X."/>
            <person name="Wei L."/>
            <person name="Li C."/>
            <person name="Ma Q."/>
            <person name="Ju M."/>
            <person name="Zhao R."/>
            <person name="Li G."/>
            <person name="Mu C."/>
            <person name="Tian Q."/>
            <person name="Mei H."/>
            <person name="Zhang T."/>
            <person name="Gao T."/>
            <person name="Zhang H."/>
        </authorList>
    </citation>
    <scope>NUCLEOTIDE SEQUENCE</scope>
    <source>
        <strain evidence="1">KEN1</strain>
    </source>
</reference>
<protein>
    <submittedName>
        <fullName evidence="1">Uncharacterized protein</fullName>
    </submittedName>
</protein>
<dbReference type="CDD" id="cd09272">
    <property type="entry name" value="RNase_HI_RT_Ty1"/>
    <property type="match status" value="1"/>
</dbReference>